<feature type="region of interest" description="Disordered" evidence="1">
    <location>
        <begin position="92"/>
        <end position="115"/>
    </location>
</feature>
<feature type="region of interest" description="Disordered" evidence="1">
    <location>
        <begin position="145"/>
        <end position="173"/>
    </location>
</feature>
<dbReference type="GeneID" id="9690070"/>
<evidence type="ECO:0000313" key="2">
    <source>
        <dbReference type="EMBL" id="EEH51534.1"/>
    </source>
</evidence>
<sequence length="173" mass="18337">MTHAAAATALYRRFLRVLRAHPRHRVKLALLDETRAAFALRPRPSSSSSSTRASALARGMLALTFLKRAGANARGPEGELLYHLMSLRDSAARRRDDRAHKGARQAGTRERASGDAERAVMGGAYGVLRDVIGVRGVAGADWVDDGWTARDGSGEKGGGGGGDDERGGDGSRS</sequence>
<evidence type="ECO:0000313" key="3">
    <source>
        <dbReference type="Proteomes" id="UP000001876"/>
    </source>
</evidence>
<dbReference type="KEGG" id="mpp:MICPUCDRAFT_54524"/>
<accession>C1N9J2</accession>
<reference evidence="2 3" key="1">
    <citation type="journal article" date="2009" name="Science">
        <title>Green evolution and dynamic adaptations revealed by genomes of the marine picoeukaryotes Micromonas.</title>
        <authorList>
            <person name="Worden A.Z."/>
            <person name="Lee J.H."/>
            <person name="Mock T."/>
            <person name="Rouze P."/>
            <person name="Simmons M.P."/>
            <person name="Aerts A.L."/>
            <person name="Allen A.E."/>
            <person name="Cuvelier M.L."/>
            <person name="Derelle E."/>
            <person name="Everett M.V."/>
            <person name="Foulon E."/>
            <person name="Grimwood J."/>
            <person name="Gundlach H."/>
            <person name="Henrissat B."/>
            <person name="Napoli C."/>
            <person name="McDonald S.M."/>
            <person name="Parker M.S."/>
            <person name="Rombauts S."/>
            <person name="Salamov A."/>
            <person name="Von Dassow P."/>
            <person name="Badger J.H."/>
            <person name="Coutinho P.M."/>
            <person name="Demir E."/>
            <person name="Dubchak I."/>
            <person name="Gentemann C."/>
            <person name="Eikrem W."/>
            <person name="Gready J.E."/>
            <person name="John U."/>
            <person name="Lanier W."/>
            <person name="Lindquist E.A."/>
            <person name="Lucas S."/>
            <person name="Mayer K.F."/>
            <person name="Moreau H."/>
            <person name="Not F."/>
            <person name="Otillar R."/>
            <person name="Panaud O."/>
            <person name="Pangilinan J."/>
            <person name="Paulsen I."/>
            <person name="Piegu B."/>
            <person name="Poliakov A."/>
            <person name="Robbens S."/>
            <person name="Schmutz J."/>
            <person name="Toulza E."/>
            <person name="Wyss T."/>
            <person name="Zelensky A."/>
            <person name="Zhou K."/>
            <person name="Armbrust E.V."/>
            <person name="Bhattacharya D."/>
            <person name="Goodenough U.W."/>
            <person name="Van de Peer Y."/>
            <person name="Grigoriev I.V."/>
        </authorList>
    </citation>
    <scope>NUCLEOTIDE SEQUENCE [LARGE SCALE GENOMIC DNA]</scope>
    <source>
        <strain evidence="2 3">CCMP1545</strain>
    </source>
</reference>
<organism evidence="3">
    <name type="scientific">Micromonas pusilla (strain CCMP1545)</name>
    <name type="common">Picoplanktonic green alga</name>
    <dbReference type="NCBI Taxonomy" id="564608"/>
    <lineage>
        <taxon>Eukaryota</taxon>
        <taxon>Viridiplantae</taxon>
        <taxon>Chlorophyta</taxon>
        <taxon>Mamiellophyceae</taxon>
        <taxon>Mamiellales</taxon>
        <taxon>Mamiellaceae</taxon>
        <taxon>Micromonas</taxon>
    </lineage>
</organism>
<evidence type="ECO:0000256" key="1">
    <source>
        <dbReference type="SAM" id="MobiDB-lite"/>
    </source>
</evidence>
<dbReference type="Proteomes" id="UP000001876">
    <property type="component" value="Unassembled WGS sequence"/>
</dbReference>
<dbReference type="EMBL" id="GG663751">
    <property type="protein sequence ID" value="EEH51534.1"/>
    <property type="molecule type" value="Genomic_DNA"/>
</dbReference>
<proteinExistence type="predicted"/>
<feature type="compositionally biased region" description="Basic and acidic residues" evidence="1">
    <location>
        <begin position="163"/>
        <end position="173"/>
    </location>
</feature>
<keyword evidence="3" id="KW-1185">Reference proteome</keyword>
<protein>
    <submittedName>
        <fullName evidence="2">Predicted protein</fullName>
    </submittedName>
</protein>
<dbReference type="RefSeq" id="XP_003064629.1">
    <property type="nucleotide sequence ID" value="XM_003064583.1"/>
</dbReference>
<dbReference type="AlphaFoldDB" id="C1N9J2"/>
<gene>
    <name evidence="2" type="ORF">MICPUCDRAFT_54524</name>
</gene>
<name>C1N9J2_MICPC</name>